<comment type="caution">
    <text evidence="1">The sequence shown here is derived from an EMBL/GenBank/DDBJ whole genome shotgun (WGS) entry which is preliminary data.</text>
</comment>
<dbReference type="EMBL" id="VSRR010020833">
    <property type="protein sequence ID" value="MPC63453.1"/>
    <property type="molecule type" value="Genomic_DNA"/>
</dbReference>
<sequence length="85" mass="9351">MPSTVVTAMPCREATGVDQQGTLRVNIRILHLQQHTRGTAVSSILPIVPPPTLEDIHFIDISPSLPLCREKPIDSPTLPERTAFQ</sequence>
<proteinExistence type="predicted"/>
<accession>A0A5B7H0B5</accession>
<dbReference type="Proteomes" id="UP000324222">
    <property type="component" value="Unassembled WGS sequence"/>
</dbReference>
<gene>
    <name evidence="1" type="ORF">E2C01_057551</name>
</gene>
<name>A0A5B7H0B5_PORTR</name>
<evidence type="ECO:0000313" key="2">
    <source>
        <dbReference type="Proteomes" id="UP000324222"/>
    </source>
</evidence>
<dbReference type="AlphaFoldDB" id="A0A5B7H0B5"/>
<organism evidence="1 2">
    <name type="scientific">Portunus trituberculatus</name>
    <name type="common">Swimming crab</name>
    <name type="synonym">Neptunus trituberculatus</name>
    <dbReference type="NCBI Taxonomy" id="210409"/>
    <lineage>
        <taxon>Eukaryota</taxon>
        <taxon>Metazoa</taxon>
        <taxon>Ecdysozoa</taxon>
        <taxon>Arthropoda</taxon>
        <taxon>Crustacea</taxon>
        <taxon>Multicrustacea</taxon>
        <taxon>Malacostraca</taxon>
        <taxon>Eumalacostraca</taxon>
        <taxon>Eucarida</taxon>
        <taxon>Decapoda</taxon>
        <taxon>Pleocyemata</taxon>
        <taxon>Brachyura</taxon>
        <taxon>Eubrachyura</taxon>
        <taxon>Portunoidea</taxon>
        <taxon>Portunidae</taxon>
        <taxon>Portuninae</taxon>
        <taxon>Portunus</taxon>
    </lineage>
</organism>
<protein>
    <submittedName>
        <fullName evidence="1">Uncharacterized protein</fullName>
    </submittedName>
</protein>
<reference evidence="1 2" key="1">
    <citation type="submission" date="2019-05" db="EMBL/GenBank/DDBJ databases">
        <title>Another draft genome of Portunus trituberculatus and its Hox gene families provides insights of decapod evolution.</title>
        <authorList>
            <person name="Jeong J.-H."/>
            <person name="Song I."/>
            <person name="Kim S."/>
            <person name="Choi T."/>
            <person name="Kim D."/>
            <person name="Ryu S."/>
            <person name="Kim W."/>
        </authorList>
    </citation>
    <scope>NUCLEOTIDE SEQUENCE [LARGE SCALE GENOMIC DNA]</scope>
    <source>
        <tissue evidence="1">Muscle</tissue>
    </source>
</reference>
<evidence type="ECO:0000313" key="1">
    <source>
        <dbReference type="EMBL" id="MPC63453.1"/>
    </source>
</evidence>
<keyword evidence="2" id="KW-1185">Reference proteome</keyword>